<organism evidence="17 18">
    <name type="scientific">Marine Group III euryarchaeote CG-Epi1</name>
    <dbReference type="NCBI Taxonomy" id="1888995"/>
    <lineage>
        <taxon>Archaea</taxon>
        <taxon>Methanobacteriati</taxon>
        <taxon>Thermoplasmatota</taxon>
        <taxon>Thermoplasmata</taxon>
        <taxon>Candidatus Thermoprofundales</taxon>
    </lineage>
</organism>
<dbReference type="Gene3D" id="3.40.50.300">
    <property type="entry name" value="P-loop containing nucleotide triphosphate hydrolases"/>
    <property type="match status" value="2"/>
</dbReference>
<dbReference type="InterPro" id="IPR027065">
    <property type="entry name" value="Lon_Prtase"/>
</dbReference>
<dbReference type="InterPro" id="IPR003593">
    <property type="entry name" value="AAA+_ATPase"/>
</dbReference>
<evidence type="ECO:0000313" key="18">
    <source>
        <dbReference type="Proteomes" id="UP000183080"/>
    </source>
</evidence>
<keyword evidence="6 15" id="KW-0812">Transmembrane</keyword>
<keyword evidence="9 14" id="KW-0720">Serine protease</keyword>
<dbReference type="SMART" id="SM00382">
    <property type="entry name" value="AAA"/>
    <property type="match status" value="1"/>
</dbReference>
<keyword evidence="8 14" id="KW-0378">Hydrolase</keyword>
<comment type="subcellular location">
    <subcellularLocation>
        <location evidence="1 15">Cell membrane</location>
        <topology evidence="1 15">Multi-pass membrane protein</topology>
    </subcellularLocation>
</comment>
<evidence type="ECO:0000256" key="13">
    <source>
        <dbReference type="ARBA" id="ARBA00026070"/>
    </source>
</evidence>
<evidence type="ECO:0000256" key="9">
    <source>
        <dbReference type="ARBA" id="ARBA00022825"/>
    </source>
</evidence>
<evidence type="ECO:0000256" key="1">
    <source>
        <dbReference type="ARBA" id="ARBA00004651"/>
    </source>
</evidence>
<dbReference type="InterPro" id="IPR000523">
    <property type="entry name" value="Mg_chelatse_chII-like_cat_dom"/>
</dbReference>
<keyword evidence="7 15" id="KW-0547">Nucleotide-binding</keyword>
<dbReference type="GO" id="GO:0005886">
    <property type="term" value="C:plasma membrane"/>
    <property type="evidence" value="ECO:0007669"/>
    <property type="project" value="UniProtKB-SubCell"/>
</dbReference>
<feature type="active site" evidence="14">
    <location>
        <position position="529"/>
    </location>
</feature>
<evidence type="ECO:0000256" key="12">
    <source>
        <dbReference type="ARBA" id="ARBA00023136"/>
    </source>
</evidence>
<keyword evidence="10 15" id="KW-0067">ATP-binding</keyword>
<dbReference type="EMBL" id="MIZA01000021">
    <property type="protein sequence ID" value="OIR17956.1"/>
    <property type="molecule type" value="Genomic_DNA"/>
</dbReference>
<dbReference type="EC" id="3.4.21.-" evidence="15"/>
<reference evidence="17 18" key="1">
    <citation type="submission" date="2016-08" db="EMBL/GenBank/DDBJ databases">
        <title>New Insights into Marine Group III Euryarchaeota, from dark to light.</title>
        <authorList>
            <person name="Haro-Moreno J.M."/>
            <person name="Rodriguez-Valera F."/>
            <person name="Lopez-Garcia P."/>
            <person name="Moreira D."/>
            <person name="Martin-Cuadrado A.B."/>
        </authorList>
    </citation>
    <scope>NUCLEOTIDE SEQUENCE [LARGE SCALE GENOMIC DNA]</scope>
    <source>
        <strain evidence="17">CG-Epi1</strain>
    </source>
</reference>
<dbReference type="Pfam" id="PF00158">
    <property type="entry name" value="Sigma54_activat"/>
    <property type="match status" value="1"/>
</dbReference>
<keyword evidence="4 15" id="KW-1003">Cell membrane</keyword>
<dbReference type="GO" id="GO:0006355">
    <property type="term" value="P:regulation of DNA-templated transcription"/>
    <property type="evidence" value="ECO:0007669"/>
    <property type="project" value="InterPro"/>
</dbReference>
<dbReference type="STRING" id="1888995.BD935_02010"/>
<dbReference type="GO" id="GO:0006508">
    <property type="term" value="P:proteolysis"/>
    <property type="evidence" value="ECO:0007669"/>
    <property type="project" value="UniProtKB-KW"/>
</dbReference>
<feature type="domain" description="Lon proteolytic" evidence="16">
    <location>
        <begin position="437"/>
        <end position="622"/>
    </location>
</feature>
<dbReference type="Pfam" id="PF05362">
    <property type="entry name" value="Lon_C"/>
    <property type="match status" value="1"/>
</dbReference>
<dbReference type="GO" id="GO:0030163">
    <property type="term" value="P:protein catabolic process"/>
    <property type="evidence" value="ECO:0007669"/>
    <property type="project" value="UniProtKB-UniRule"/>
</dbReference>
<comment type="caution">
    <text evidence="17">The sequence shown here is derived from an EMBL/GenBank/DDBJ whole genome shotgun (WGS) entry which is preliminary data.</text>
</comment>
<gene>
    <name evidence="17" type="ORF">BD935_02010</name>
</gene>
<dbReference type="SUPFAM" id="SSF54211">
    <property type="entry name" value="Ribosomal protein S5 domain 2-like"/>
    <property type="match status" value="1"/>
</dbReference>
<dbReference type="GO" id="GO:0004176">
    <property type="term" value="F:ATP-dependent peptidase activity"/>
    <property type="evidence" value="ECO:0007669"/>
    <property type="project" value="UniProtKB-UniRule"/>
</dbReference>
<evidence type="ECO:0000256" key="14">
    <source>
        <dbReference type="PROSITE-ProRule" id="PRU01122"/>
    </source>
</evidence>
<evidence type="ECO:0000256" key="5">
    <source>
        <dbReference type="ARBA" id="ARBA00022670"/>
    </source>
</evidence>
<dbReference type="AlphaFoldDB" id="A0A1J5TVY7"/>
<evidence type="ECO:0000259" key="16">
    <source>
        <dbReference type="PROSITE" id="PS51786"/>
    </source>
</evidence>
<protein>
    <recommendedName>
        <fullName evidence="3 15">Archaeal Lon protease</fullName>
        <ecNumber evidence="15">3.4.21.-</ecNumber>
    </recommendedName>
    <alternativeName>
        <fullName evidence="15">ATP-dependent protease La homolog</fullName>
    </alternativeName>
</protein>
<dbReference type="Pfam" id="PF20436">
    <property type="entry name" value="LonB_AAA-LID"/>
    <property type="match status" value="1"/>
</dbReference>
<dbReference type="CDD" id="cd00009">
    <property type="entry name" value="AAA"/>
    <property type="match status" value="1"/>
</dbReference>
<dbReference type="PANTHER" id="PTHR10046">
    <property type="entry name" value="ATP DEPENDENT LON PROTEASE FAMILY MEMBER"/>
    <property type="match status" value="1"/>
</dbReference>
<evidence type="ECO:0000256" key="6">
    <source>
        <dbReference type="ARBA" id="ARBA00022692"/>
    </source>
</evidence>
<comment type="similarity">
    <text evidence="2 15">Belongs to the peptidase S16 family. Archaeal LonB subfamily.</text>
</comment>
<evidence type="ECO:0000256" key="7">
    <source>
        <dbReference type="ARBA" id="ARBA00022741"/>
    </source>
</evidence>
<dbReference type="InterPro" id="IPR046843">
    <property type="entry name" value="LonB_AAA-LID"/>
</dbReference>
<dbReference type="Gene3D" id="1.10.8.60">
    <property type="match status" value="1"/>
</dbReference>
<dbReference type="InterPro" id="IPR014721">
    <property type="entry name" value="Ribsml_uS5_D2-typ_fold_subgr"/>
</dbReference>
<proteinExistence type="inferred from homology"/>
<dbReference type="PROSITE" id="PS51786">
    <property type="entry name" value="LON_PROTEOLYTIC"/>
    <property type="match status" value="1"/>
</dbReference>
<dbReference type="GO" id="GO:0005524">
    <property type="term" value="F:ATP binding"/>
    <property type="evidence" value="ECO:0007669"/>
    <property type="project" value="UniProtKB-UniRule"/>
</dbReference>
<dbReference type="InterPro" id="IPR008269">
    <property type="entry name" value="Lon_proteolytic"/>
</dbReference>
<comment type="function">
    <text evidence="15">ATP-dependent serine protease that mediates the selective degradation of mutant and abnormal proteins as well as certain short-lived regulatory proteins. Degrades polypeptides processively.</text>
</comment>
<dbReference type="InterPro" id="IPR020568">
    <property type="entry name" value="Ribosomal_Su5_D2-typ_SF"/>
</dbReference>
<evidence type="ECO:0000256" key="8">
    <source>
        <dbReference type="ARBA" id="ARBA00022801"/>
    </source>
</evidence>
<dbReference type="SUPFAM" id="SSF52540">
    <property type="entry name" value="P-loop containing nucleoside triphosphate hydrolases"/>
    <property type="match status" value="1"/>
</dbReference>
<evidence type="ECO:0000313" key="17">
    <source>
        <dbReference type="EMBL" id="OIR17956.1"/>
    </source>
</evidence>
<sequence length="651" mass="70906">MPEKNSELKDPREWVKDLDIESTEDIAVPKMLVDQVIGQEQGVEIVRKASEQKRHVMLIGDPGTGKSMLAKSMSELLPKEELQDVLVYHNHEDNNEPRVRVVPSGKGKEIVQVQKAQAMIEKEKKAKSQMLIVFTVVGFGILWFITTGFSNPMIIFYSLIAAAFIFMAMRYTNQRNDTANVPKGLVLHKYEAEAAFIDATGAHAGALLGDVRHDPFQSGGLETPAHDRVEAGAIHKAHRGVLYIDEINLLRMESQQALLTAIQEGEFSISGQSERSAGAMTKTEPVPCDFVLVAAGNLDAIQGMHPALRSRIRGYGYEVYMNSTIPDSQENREKLVRFIAQEVAKDEKIGHFSKGAIGEVIHEAQRRAGRQNHLSLRLRELGGLVRVAGDVSIELGEDTVTAEHVMTAKTIAKPLEQQIADRYVERRKDYKTYSVKGSEIGMVNGLAVMGANSGMAEMAGILMPIVAEVTPAQYKNHGRVIATGKLGEIAKEAVENVSALIKKYTGEDISKYDIHVQFVGAYEGVEGDSASVSIATAVISALENAEIDQTVALTGSLSVRGQVLPVGGVTAKIEAAAESGVTKVLIPSMNAQDVLLDSKYKDIIEVIPVSTLKEVLDNILTASPSKEGLLDNLTKFIPSSQFSNEVKKPSV</sequence>
<dbReference type="Gene3D" id="3.30.230.10">
    <property type="match status" value="1"/>
</dbReference>
<evidence type="ECO:0000256" key="4">
    <source>
        <dbReference type="ARBA" id="ARBA00022475"/>
    </source>
</evidence>
<evidence type="ECO:0000256" key="15">
    <source>
        <dbReference type="RuleBase" id="RU369001"/>
    </source>
</evidence>
<keyword evidence="5 14" id="KW-0645">Protease</keyword>
<accession>A0A1J5TVY7</accession>
<feature type="transmembrane region" description="Helical" evidence="15">
    <location>
        <begin position="129"/>
        <end position="146"/>
    </location>
</feature>
<evidence type="ECO:0000256" key="3">
    <source>
        <dbReference type="ARBA" id="ARBA00022016"/>
    </source>
</evidence>
<keyword evidence="12 15" id="KW-0472">Membrane</keyword>
<dbReference type="InterPro" id="IPR027417">
    <property type="entry name" value="P-loop_NTPase"/>
</dbReference>
<dbReference type="Proteomes" id="UP000183080">
    <property type="component" value="Unassembled WGS sequence"/>
</dbReference>
<evidence type="ECO:0000256" key="11">
    <source>
        <dbReference type="ARBA" id="ARBA00022989"/>
    </source>
</evidence>
<comment type="caution">
    <text evidence="15">Lacks conserved residue(s) required for the propagation of feature annotation.</text>
</comment>
<name>A0A1J5TVY7_9ARCH</name>
<dbReference type="PRINTS" id="PR00830">
    <property type="entry name" value="ENDOLAPTASE"/>
</dbReference>
<dbReference type="GO" id="GO:0004252">
    <property type="term" value="F:serine-type endopeptidase activity"/>
    <property type="evidence" value="ECO:0007669"/>
    <property type="project" value="UniProtKB-UniRule"/>
</dbReference>
<evidence type="ECO:0000256" key="2">
    <source>
        <dbReference type="ARBA" id="ARBA00009579"/>
    </source>
</evidence>
<comment type="subunit">
    <text evidence="13 15">Homohexamer. Organized in a ring with a central cavity.</text>
</comment>
<keyword evidence="11 15" id="KW-1133">Transmembrane helix</keyword>
<dbReference type="Pfam" id="PF01078">
    <property type="entry name" value="Mg_chelatase"/>
    <property type="match status" value="1"/>
</dbReference>
<dbReference type="InterPro" id="IPR002078">
    <property type="entry name" value="Sigma_54_int"/>
</dbReference>
<dbReference type="NCBIfam" id="TIGR00764">
    <property type="entry name" value="lon_rel"/>
    <property type="match status" value="1"/>
</dbReference>
<feature type="active site" evidence="14">
    <location>
        <position position="572"/>
    </location>
</feature>
<evidence type="ECO:0000256" key="10">
    <source>
        <dbReference type="ARBA" id="ARBA00022840"/>
    </source>
</evidence>
<dbReference type="InterPro" id="IPR004663">
    <property type="entry name" value="Lon_arc"/>
</dbReference>